<dbReference type="Proteomes" id="UP001059617">
    <property type="component" value="Chromosome"/>
</dbReference>
<dbReference type="EMBL" id="CP073720">
    <property type="protein sequence ID" value="UWP81109.1"/>
    <property type="molecule type" value="Genomic_DNA"/>
</dbReference>
<evidence type="ECO:0008006" key="4">
    <source>
        <dbReference type="Google" id="ProtNLM"/>
    </source>
</evidence>
<name>A0ABY5VVM1_9ACTN</name>
<evidence type="ECO:0000313" key="3">
    <source>
        <dbReference type="Proteomes" id="UP001059617"/>
    </source>
</evidence>
<gene>
    <name evidence="2" type="ORF">Dfulv_39255</name>
</gene>
<reference evidence="2" key="2">
    <citation type="submission" date="2022-09" db="EMBL/GenBank/DDBJ databases">
        <title>Biosynthetic gene clusters of Dactylosporangioum fulvum.</title>
        <authorList>
            <person name="Caradec T."/>
        </authorList>
    </citation>
    <scope>NUCLEOTIDE SEQUENCE</scope>
    <source>
        <strain evidence="2">NRRL B-16292</strain>
    </source>
</reference>
<proteinExistence type="predicted"/>
<protein>
    <recommendedName>
        <fullName evidence="4">Transposase</fullName>
    </recommendedName>
</protein>
<organism evidence="2 3">
    <name type="scientific">Dactylosporangium fulvum</name>
    <dbReference type="NCBI Taxonomy" id="53359"/>
    <lineage>
        <taxon>Bacteria</taxon>
        <taxon>Bacillati</taxon>
        <taxon>Actinomycetota</taxon>
        <taxon>Actinomycetes</taxon>
        <taxon>Micromonosporales</taxon>
        <taxon>Micromonosporaceae</taxon>
        <taxon>Dactylosporangium</taxon>
    </lineage>
</organism>
<sequence>MSADLADNRGSGAQQRLTATSEPVPEGGAMAVGVEESAAWARTNLHEILTGRMWHPLKKTLPEPALHREAIRPETPIT</sequence>
<feature type="region of interest" description="Disordered" evidence="1">
    <location>
        <begin position="1"/>
        <end position="27"/>
    </location>
</feature>
<accession>A0ABY5VVM1</accession>
<feature type="compositionally biased region" description="Polar residues" evidence="1">
    <location>
        <begin position="11"/>
        <end position="21"/>
    </location>
</feature>
<evidence type="ECO:0000313" key="2">
    <source>
        <dbReference type="EMBL" id="UWP81109.1"/>
    </source>
</evidence>
<evidence type="ECO:0000256" key="1">
    <source>
        <dbReference type="SAM" id="MobiDB-lite"/>
    </source>
</evidence>
<reference evidence="2" key="1">
    <citation type="submission" date="2021-04" db="EMBL/GenBank/DDBJ databases">
        <authorList>
            <person name="Hartkoorn R.C."/>
            <person name="Beaudoing E."/>
            <person name="Hot D."/>
        </authorList>
    </citation>
    <scope>NUCLEOTIDE SEQUENCE</scope>
    <source>
        <strain evidence="2">NRRL B-16292</strain>
    </source>
</reference>
<keyword evidence="3" id="KW-1185">Reference proteome</keyword>
<dbReference type="RefSeq" id="WP_259858872.1">
    <property type="nucleotide sequence ID" value="NZ_BAAAST010000045.1"/>
</dbReference>